<dbReference type="AlphaFoldDB" id="A0A0B5NSV9"/>
<feature type="domain" description="HAMP" evidence="15">
    <location>
        <begin position="216"/>
        <end position="268"/>
    </location>
</feature>
<feature type="transmembrane region" description="Helical" evidence="13">
    <location>
        <begin position="13"/>
        <end position="32"/>
    </location>
</feature>
<evidence type="ECO:0000256" key="12">
    <source>
        <dbReference type="SAM" id="MobiDB-lite"/>
    </source>
</evidence>
<organism evidence="17 19">
    <name type="scientific">Bacillus thuringiensis</name>
    <dbReference type="NCBI Taxonomy" id="1428"/>
    <lineage>
        <taxon>Bacteria</taxon>
        <taxon>Bacillati</taxon>
        <taxon>Bacillota</taxon>
        <taxon>Bacilli</taxon>
        <taxon>Bacillales</taxon>
        <taxon>Bacillaceae</taxon>
        <taxon>Bacillus</taxon>
        <taxon>Bacillus cereus group</taxon>
    </lineage>
</organism>
<evidence type="ECO:0000256" key="6">
    <source>
        <dbReference type="ARBA" id="ARBA00022989"/>
    </source>
</evidence>
<comment type="similarity">
    <text evidence="9">Belongs to the methyl-accepting chemotaxis (MCP) protein family.</text>
</comment>
<dbReference type="GO" id="GO:0006935">
    <property type="term" value="P:chemotaxis"/>
    <property type="evidence" value="ECO:0007669"/>
    <property type="project" value="UniProtKB-KW"/>
</dbReference>
<dbReference type="CDD" id="cd06225">
    <property type="entry name" value="HAMP"/>
    <property type="match status" value="1"/>
</dbReference>
<keyword evidence="8 11" id="KW-0807">Transducer</keyword>
<proteinExistence type="inferred from homology"/>
<evidence type="ECO:0000256" key="2">
    <source>
        <dbReference type="ARBA" id="ARBA00022475"/>
    </source>
</evidence>
<feature type="compositionally biased region" description="Basic and acidic residues" evidence="12">
    <location>
        <begin position="529"/>
        <end position="538"/>
    </location>
</feature>
<feature type="compositionally biased region" description="Low complexity" evidence="12">
    <location>
        <begin position="510"/>
        <end position="520"/>
    </location>
</feature>
<evidence type="ECO:0000256" key="7">
    <source>
        <dbReference type="ARBA" id="ARBA00023136"/>
    </source>
</evidence>
<evidence type="ECO:0000313" key="16">
    <source>
        <dbReference type="EMBL" id="AJG77061.1"/>
    </source>
</evidence>
<dbReference type="InterPro" id="IPR024478">
    <property type="entry name" value="HlyB_4HB_MCP"/>
</dbReference>
<dbReference type="CDD" id="cd11386">
    <property type="entry name" value="MCP_signal"/>
    <property type="match status" value="1"/>
</dbReference>
<dbReference type="PROSITE" id="PS50111">
    <property type="entry name" value="CHEMOTAXIS_TRANSDUC_2"/>
    <property type="match status" value="1"/>
</dbReference>
<dbReference type="Pfam" id="PF12729">
    <property type="entry name" value="4HB_MCP_1"/>
    <property type="match status" value="1"/>
</dbReference>
<keyword evidence="5 13" id="KW-0812">Transmembrane</keyword>
<dbReference type="FunFam" id="1.10.287.950:FF:000003">
    <property type="entry name" value="Methyl-accepting chemotaxis protein"/>
    <property type="match status" value="1"/>
</dbReference>
<dbReference type="Gene3D" id="6.10.340.10">
    <property type="match status" value="1"/>
</dbReference>
<keyword evidence="7 13" id="KW-0472">Membrane</keyword>
<dbReference type="EMBL" id="CP053980">
    <property type="protein sequence ID" value="QKH26010.1"/>
    <property type="molecule type" value="Genomic_DNA"/>
</dbReference>
<dbReference type="Proteomes" id="UP000031876">
    <property type="component" value="Chromosome"/>
</dbReference>
<keyword evidence="2" id="KW-1003">Cell membrane</keyword>
<dbReference type="InterPro" id="IPR003660">
    <property type="entry name" value="HAMP_dom"/>
</dbReference>
<feature type="transmembrane region" description="Helical" evidence="13">
    <location>
        <begin position="193"/>
        <end position="214"/>
    </location>
</feature>
<feature type="domain" description="Methyl-accepting transducer" evidence="14">
    <location>
        <begin position="287"/>
        <end position="523"/>
    </location>
</feature>
<keyword evidence="4" id="KW-0145">Chemotaxis</keyword>
<dbReference type="InterPro" id="IPR004089">
    <property type="entry name" value="MCPsignal_dom"/>
</dbReference>
<dbReference type="PANTHER" id="PTHR32089:SF112">
    <property type="entry name" value="LYSOZYME-LIKE PROTEIN-RELATED"/>
    <property type="match status" value="1"/>
</dbReference>
<dbReference type="Gene3D" id="1.10.287.950">
    <property type="entry name" value="Methyl-accepting chemotaxis protein"/>
    <property type="match status" value="1"/>
</dbReference>
<evidence type="ECO:0000256" key="8">
    <source>
        <dbReference type="ARBA" id="ARBA00023224"/>
    </source>
</evidence>
<dbReference type="SMART" id="SM00304">
    <property type="entry name" value="HAMP"/>
    <property type="match status" value="1"/>
</dbReference>
<dbReference type="EMBL" id="CP009335">
    <property type="protein sequence ID" value="AJG77061.1"/>
    <property type="molecule type" value="Genomic_DNA"/>
</dbReference>
<evidence type="ECO:0000313" key="17">
    <source>
        <dbReference type="EMBL" id="QKH26010.1"/>
    </source>
</evidence>
<comment type="function">
    <text evidence="10">Chemotactic-signal transducers respond to changes in the concentration of attractants and repellents in the environment, transduce a signal from the outside to the inside of the cell, and facilitate sensory adaptation through the variation of the level of methylation.</text>
</comment>
<gene>
    <name evidence="16" type="ORF">BF38_2355</name>
    <name evidence="17" type="ORF">FOC89_19445</name>
</gene>
<evidence type="ECO:0000313" key="18">
    <source>
        <dbReference type="Proteomes" id="UP000031876"/>
    </source>
</evidence>
<dbReference type="InterPro" id="IPR004090">
    <property type="entry name" value="Chemotax_Me-accpt_rcpt"/>
</dbReference>
<dbReference type="PROSITE" id="PS50885">
    <property type="entry name" value="HAMP"/>
    <property type="match status" value="1"/>
</dbReference>
<accession>A0A0B5NSV9</accession>
<evidence type="ECO:0000256" key="13">
    <source>
        <dbReference type="SAM" id="Phobius"/>
    </source>
</evidence>
<name>A0A0B5NSV9_BACTU</name>
<evidence type="ECO:0000259" key="15">
    <source>
        <dbReference type="PROSITE" id="PS50885"/>
    </source>
</evidence>
<evidence type="ECO:0000256" key="1">
    <source>
        <dbReference type="ARBA" id="ARBA00004651"/>
    </source>
</evidence>
<dbReference type="Proteomes" id="UP000501107">
    <property type="component" value="Chromosome"/>
</dbReference>
<feature type="region of interest" description="Disordered" evidence="12">
    <location>
        <begin position="510"/>
        <end position="544"/>
    </location>
</feature>
<evidence type="ECO:0000313" key="19">
    <source>
        <dbReference type="Proteomes" id="UP000501107"/>
    </source>
</evidence>
<evidence type="ECO:0000256" key="4">
    <source>
        <dbReference type="ARBA" id="ARBA00022500"/>
    </source>
</evidence>
<keyword evidence="3" id="KW-0488">Methylation</keyword>
<evidence type="ECO:0000256" key="10">
    <source>
        <dbReference type="ARBA" id="ARBA00058128"/>
    </source>
</evidence>
<dbReference type="PRINTS" id="PR00260">
    <property type="entry name" value="CHEMTRNSDUCR"/>
</dbReference>
<protein>
    <submittedName>
        <fullName evidence="17">Methyl-accepting chemotaxis protein</fullName>
    </submittedName>
</protein>
<sequence>MYFLQNLKVKYKLLSLISLAVLGMVIMSYVAIQSINKIKQNTEVVVDDYQYSTILLEGMLRTQNSLEYNLLELITTSQNEGTNKEEIIDNIEKDLKKYDSLLKEYDDGFNLSKQEDELFQEMKKSLPIYMGTYKKLFEKAKVKNESQMVNEFQKELKPRGVELAGYAVDLESYVSNLADQVFNDSQKMIDRSVITFIILVVVTTIVICIVSYSISRLIVAPLQTVSRMMERAKNGDLTVHGEYNAKDELGVLVSDFNEMITGLRTNMKEVDNNIQLLFQHADGVVSASEVSSSAAEKITMDIEEVANGAESQMQAMEQTAGAMEELTQGMQSIVNTSSSVNELSAQSALDAESGNKLMKQMIQQMNIIQNSVHSGVKQVETMKEQSEEIVKIIDVMQGIASQINLLALNAAIEAARAGESGRGFAIVADEVRKLAEQSSNSAKQIEKLITQVMGTTSHTVHMMERVDNEVQAGTQVVMDTEKVFGKITEKVHQVSEQIQTVSMSTDEIAASSEEISASAEDMAQISQRSSDRTDRVKESIQQQEKSVQEISVSIEHMHNAAGKLKQIVAQFTLQK</sequence>
<comment type="subcellular location">
    <subcellularLocation>
        <location evidence="1">Cell membrane</location>
        <topology evidence="1">Multi-pass membrane protein</topology>
    </subcellularLocation>
</comment>
<dbReference type="Pfam" id="PF00015">
    <property type="entry name" value="MCPsignal"/>
    <property type="match status" value="1"/>
</dbReference>
<dbReference type="GO" id="GO:0004888">
    <property type="term" value="F:transmembrane signaling receptor activity"/>
    <property type="evidence" value="ECO:0007669"/>
    <property type="project" value="InterPro"/>
</dbReference>
<reference evidence="17 19" key="2">
    <citation type="submission" date="2020-05" db="EMBL/GenBank/DDBJ databases">
        <title>FDA dAtabase for Regulatory Grade micrObial Sequences (FDA-ARGOS): Supporting development and validation of Infectious Disease Dx tests.</title>
        <authorList>
            <person name="Nelson B."/>
            <person name="Plummer A."/>
            <person name="Tallon L."/>
            <person name="Sadzewicz L."/>
            <person name="Zhao X."/>
            <person name="Vavikolanu K."/>
            <person name="Mehta A."/>
            <person name="Aluvathingal J."/>
            <person name="Nadendla S."/>
            <person name="Myers T."/>
            <person name="Yan Y."/>
            <person name="Sichtig H."/>
        </authorList>
    </citation>
    <scope>NUCLEOTIDE SEQUENCE [LARGE SCALE GENOMIC DNA]</scope>
    <source>
        <strain evidence="17 19">FDAARGOS_795</strain>
    </source>
</reference>
<dbReference type="PANTHER" id="PTHR32089">
    <property type="entry name" value="METHYL-ACCEPTING CHEMOTAXIS PROTEIN MCPB"/>
    <property type="match status" value="1"/>
</dbReference>
<evidence type="ECO:0000256" key="5">
    <source>
        <dbReference type="ARBA" id="ARBA00022692"/>
    </source>
</evidence>
<evidence type="ECO:0000256" key="9">
    <source>
        <dbReference type="ARBA" id="ARBA00029447"/>
    </source>
</evidence>
<dbReference type="GO" id="GO:0005886">
    <property type="term" value="C:plasma membrane"/>
    <property type="evidence" value="ECO:0007669"/>
    <property type="project" value="UniProtKB-SubCell"/>
</dbReference>
<dbReference type="SUPFAM" id="SSF58104">
    <property type="entry name" value="Methyl-accepting chemotaxis protein (MCP) signaling domain"/>
    <property type="match status" value="1"/>
</dbReference>
<keyword evidence="6 13" id="KW-1133">Transmembrane helix</keyword>
<reference evidence="16 18" key="1">
    <citation type="journal article" date="2015" name="Genome Announc.">
        <title>Complete genome sequences for 35 biothreat assay-relevant bacillus species.</title>
        <authorList>
            <person name="Johnson S.L."/>
            <person name="Daligault H.E."/>
            <person name="Davenport K.W."/>
            <person name="Jaissle J."/>
            <person name="Frey K.G."/>
            <person name="Ladner J.T."/>
            <person name="Broomall S.M."/>
            <person name="Bishop-Lilly K.A."/>
            <person name="Bruce D.C."/>
            <person name="Gibbons H.S."/>
            <person name="Coyne S.R."/>
            <person name="Lo C.C."/>
            <person name="Meincke L."/>
            <person name="Munk A.C."/>
            <person name="Koroleva G.I."/>
            <person name="Rosenzweig C.N."/>
            <person name="Palacios G.F."/>
            <person name="Redden C.L."/>
            <person name="Minogue T.D."/>
            <person name="Chain P.S."/>
        </authorList>
    </citation>
    <scope>NUCLEOTIDE SEQUENCE [LARGE SCALE GENOMIC DNA]</scope>
    <source>
        <strain evidence="16 18">HD1011</strain>
    </source>
</reference>
<dbReference type="KEGG" id="btw:BF38_2355"/>
<dbReference type="Pfam" id="PF00672">
    <property type="entry name" value="HAMP"/>
    <property type="match status" value="1"/>
</dbReference>
<evidence type="ECO:0000256" key="11">
    <source>
        <dbReference type="PROSITE-ProRule" id="PRU00284"/>
    </source>
</evidence>
<dbReference type="SMART" id="SM00283">
    <property type="entry name" value="MA"/>
    <property type="match status" value="1"/>
</dbReference>
<dbReference type="GO" id="GO:0007165">
    <property type="term" value="P:signal transduction"/>
    <property type="evidence" value="ECO:0007669"/>
    <property type="project" value="UniProtKB-KW"/>
</dbReference>
<evidence type="ECO:0000259" key="14">
    <source>
        <dbReference type="PROSITE" id="PS50111"/>
    </source>
</evidence>
<evidence type="ECO:0000256" key="3">
    <source>
        <dbReference type="ARBA" id="ARBA00022481"/>
    </source>
</evidence>